<evidence type="ECO:0000313" key="3">
    <source>
        <dbReference type="Proteomes" id="UP000248340"/>
    </source>
</evidence>
<reference evidence="2 3" key="1">
    <citation type="submission" date="2016-12" db="EMBL/GenBank/DDBJ databases">
        <title>The genomes of Aspergillus section Nigri reveals drivers in fungal speciation.</title>
        <authorList>
            <consortium name="DOE Joint Genome Institute"/>
            <person name="Vesth T.C."/>
            <person name="Nybo J."/>
            <person name="Theobald S."/>
            <person name="Brandl J."/>
            <person name="Frisvad J.C."/>
            <person name="Nielsen K.F."/>
            <person name="Lyhne E.K."/>
            <person name="Kogle M.E."/>
            <person name="Kuo A."/>
            <person name="Riley R."/>
            <person name="Clum A."/>
            <person name="Nolan M."/>
            <person name="Lipzen A."/>
            <person name="Salamov A."/>
            <person name="Henrissat B."/>
            <person name="Wiebenga A."/>
            <person name="De Vries R.P."/>
            <person name="Grigoriev I.V."/>
            <person name="Mortensen U.H."/>
            <person name="Andersen M.R."/>
            <person name="Baker S.E."/>
        </authorList>
    </citation>
    <scope>NUCLEOTIDE SEQUENCE [LARGE SCALE GENOMIC DNA]</scope>
    <source>
        <strain evidence="2 3">CBS 121591</strain>
    </source>
</reference>
<dbReference type="RefSeq" id="XP_025495941.1">
    <property type="nucleotide sequence ID" value="XM_025640219.1"/>
</dbReference>
<gene>
    <name evidence="2" type="ORF">BO82DRAFT_422660</name>
</gene>
<dbReference type="AlphaFoldDB" id="A0A319CNV4"/>
<feature type="transmembrane region" description="Helical" evidence="1">
    <location>
        <begin position="41"/>
        <end position="64"/>
    </location>
</feature>
<evidence type="ECO:0000256" key="1">
    <source>
        <dbReference type="SAM" id="Phobius"/>
    </source>
</evidence>
<keyword evidence="1" id="KW-1133">Transmembrane helix</keyword>
<sequence length="90" mass="9702">MAVMTMCWSTSAGGGGRGRLHAVNAGGESQWQKEHRRIGEILDVVILAETPLADILIILVLALLRKKIQRLGQRGDRALVGFQVTLGLVA</sequence>
<organism evidence="2 3">
    <name type="scientific">Aspergillus uvarum CBS 121591</name>
    <dbReference type="NCBI Taxonomy" id="1448315"/>
    <lineage>
        <taxon>Eukaryota</taxon>
        <taxon>Fungi</taxon>
        <taxon>Dikarya</taxon>
        <taxon>Ascomycota</taxon>
        <taxon>Pezizomycotina</taxon>
        <taxon>Eurotiomycetes</taxon>
        <taxon>Eurotiomycetidae</taxon>
        <taxon>Eurotiales</taxon>
        <taxon>Aspergillaceae</taxon>
        <taxon>Aspergillus</taxon>
        <taxon>Aspergillus subgen. Circumdati</taxon>
    </lineage>
</organism>
<keyword evidence="1" id="KW-0472">Membrane</keyword>
<dbReference type="VEuPathDB" id="FungiDB:BO82DRAFT_422660"/>
<dbReference type="GeneID" id="37142961"/>
<keyword evidence="1" id="KW-0812">Transmembrane</keyword>
<name>A0A319CNV4_9EURO</name>
<dbReference type="Proteomes" id="UP000248340">
    <property type="component" value="Unassembled WGS sequence"/>
</dbReference>
<accession>A0A319CNV4</accession>
<proteinExistence type="predicted"/>
<keyword evidence="3" id="KW-1185">Reference proteome</keyword>
<evidence type="ECO:0000313" key="2">
    <source>
        <dbReference type="EMBL" id="PYH85741.1"/>
    </source>
</evidence>
<protein>
    <submittedName>
        <fullName evidence="2">Uncharacterized protein</fullName>
    </submittedName>
</protein>
<dbReference type="EMBL" id="KZ821679">
    <property type="protein sequence ID" value="PYH85741.1"/>
    <property type="molecule type" value="Genomic_DNA"/>
</dbReference>